<dbReference type="SUPFAM" id="SSF53850">
    <property type="entry name" value="Periplasmic binding protein-like II"/>
    <property type="match status" value="1"/>
</dbReference>
<evidence type="ECO:0000313" key="4">
    <source>
        <dbReference type="EMBL" id="EEH55440.1"/>
    </source>
</evidence>
<evidence type="ECO:0000313" key="5">
    <source>
        <dbReference type="Proteomes" id="UP000001876"/>
    </source>
</evidence>
<feature type="domain" description="Solute-binding protein family 3/N-terminal" evidence="3">
    <location>
        <begin position="56"/>
        <end position="325"/>
    </location>
</feature>
<dbReference type="InterPro" id="IPR001638">
    <property type="entry name" value="Solute-binding_3/MltF_N"/>
</dbReference>
<dbReference type="Pfam" id="PF00497">
    <property type="entry name" value="SBP_bac_3"/>
    <property type="match status" value="1"/>
</dbReference>
<name>C1MXC8_MICPC</name>
<dbReference type="AlphaFoldDB" id="C1MXC8"/>
<gene>
    <name evidence="4" type="ORF">MICPUCDRAFT_60107</name>
</gene>
<dbReference type="EMBL" id="GG663742">
    <property type="protein sequence ID" value="EEH55440.1"/>
    <property type="molecule type" value="Genomic_DNA"/>
</dbReference>
<proteinExistence type="predicted"/>
<accession>C1MXC8</accession>
<dbReference type="GeneID" id="9686108"/>
<protein>
    <submittedName>
        <fullName evidence="4">Predicted protein</fullName>
    </submittedName>
</protein>
<reference evidence="4 5" key="1">
    <citation type="journal article" date="2009" name="Science">
        <title>Green evolution and dynamic adaptations revealed by genomes of the marine picoeukaryotes Micromonas.</title>
        <authorList>
            <person name="Worden A.Z."/>
            <person name="Lee J.H."/>
            <person name="Mock T."/>
            <person name="Rouze P."/>
            <person name="Simmons M.P."/>
            <person name="Aerts A.L."/>
            <person name="Allen A.E."/>
            <person name="Cuvelier M.L."/>
            <person name="Derelle E."/>
            <person name="Everett M.V."/>
            <person name="Foulon E."/>
            <person name="Grimwood J."/>
            <person name="Gundlach H."/>
            <person name="Henrissat B."/>
            <person name="Napoli C."/>
            <person name="McDonald S.M."/>
            <person name="Parker M.S."/>
            <person name="Rombauts S."/>
            <person name="Salamov A."/>
            <person name="Von Dassow P."/>
            <person name="Badger J.H."/>
            <person name="Coutinho P.M."/>
            <person name="Demir E."/>
            <person name="Dubchak I."/>
            <person name="Gentemann C."/>
            <person name="Eikrem W."/>
            <person name="Gready J.E."/>
            <person name="John U."/>
            <person name="Lanier W."/>
            <person name="Lindquist E.A."/>
            <person name="Lucas S."/>
            <person name="Mayer K.F."/>
            <person name="Moreau H."/>
            <person name="Not F."/>
            <person name="Otillar R."/>
            <person name="Panaud O."/>
            <person name="Pangilinan J."/>
            <person name="Paulsen I."/>
            <person name="Piegu B."/>
            <person name="Poliakov A."/>
            <person name="Robbens S."/>
            <person name="Schmutz J."/>
            <person name="Toulza E."/>
            <person name="Wyss T."/>
            <person name="Zelensky A."/>
            <person name="Zhou K."/>
            <person name="Armbrust E.V."/>
            <person name="Bhattacharya D."/>
            <person name="Goodenough U.W."/>
            <person name="Van de Peer Y."/>
            <person name="Grigoriev I.V."/>
        </authorList>
    </citation>
    <scope>NUCLEOTIDE SEQUENCE [LARGE SCALE GENOMIC DNA]</scope>
    <source>
        <strain evidence="4 5">CCMP1545</strain>
    </source>
</reference>
<evidence type="ECO:0000259" key="3">
    <source>
        <dbReference type="Pfam" id="PF00497"/>
    </source>
</evidence>
<evidence type="ECO:0000256" key="1">
    <source>
        <dbReference type="SAM" id="MobiDB-lite"/>
    </source>
</evidence>
<feature type="chain" id="PRO_5002912125" evidence="2">
    <location>
        <begin position="25"/>
        <end position="388"/>
    </location>
</feature>
<evidence type="ECO:0000256" key="2">
    <source>
        <dbReference type="SAM" id="SignalP"/>
    </source>
</evidence>
<dbReference type="eggNOG" id="ENOG502SNQS">
    <property type="taxonomic scope" value="Eukaryota"/>
</dbReference>
<feature type="signal peptide" evidence="2">
    <location>
        <begin position="1"/>
        <end position="24"/>
    </location>
</feature>
<keyword evidence="5" id="KW-1185">Reference proteome</keyword>
<feature type="region of interest" description="Disordered" evidence="1">
    <location>
        <begin position="347"/>
        <end position="388"/>
    </location>
</feature>
<sequence>MRAFNRVLLALAFPIVCLFDAVAAAPARSNASSYSAESARARLLGGDRDDDALLFAITGNYEPYEYVTGAGERDVLTGDALPADVPTGFAVETIKRACDACDLSCEFVLADAADCWTSGGFPGLGLQAGHFDACAAYTATSRRQLGVAFGDAVSRPRAAGILTRLDPSTREPVVRPTDDLSDVVVAVVGGYATTARSIGASRNTCANETFNGSPVDGLIALVADDPHGGPDAAMRALLDGDADALYAYASLIEDRKGCKQLGCDASLYDGLGTKYAWIHVDMLEYQVNGTTLAMTKKGSPLIDAFNPCVRSVMRSTWYADACARYAAAGFDDVECYPNAHFEAAEEGDDLDDDLGDDADAPSPSPAPAPASGGGGVGKCASGRCPCDA</sequence>
<organism evidence="5">
    <name type="scientific">Micromonas pusilla (strain CCMP1545)</name>
    <name type="common">Picoplanktonic green alga</name>
    <dbReference type="NCBI Taxonomy" id="564608"/>
    <lineage>
        <taxon>Eukaryota</taxon>
        <taxon>Viridiplantae</taxon>
        <taxon>Chlorophyta</taxon>
        <taxon>Mamiellophyceae</taxon>
        <taxon>Mamiellales</taxon>
        <taxon>Mamiellaceae</taxon>
        <taxon>Micromonas</taxon>
    </lineage>
</organism>
<dbReference type="Gene3D" id="3.40.190.10">
    <property type="entry name" value="Periplasmic binding protein-like II"/>
    <property type="match status" value="1"/>
</dbReference>
<feature type="compositionally biased region" description="Acidic residues" evidence="1">
    <location>
        <begin position="347"/>
        <end position="359"/>
    </location>
</feature>
<dbReference type="Proteomes" id="UP000001876">
    <property type="component" value="Unassembled WGS sequence"/>
</dbReference>
<dbReference type="KEGG" id="mpp:MICPUCDRAFT_60107"/>
<dbReference type="OrthoDB" id="434016at2759"/>
<keyword evidence="2" id="KW-0732">Signal</keyword>
<dbReference type="RefSeq" id="XP_003060671.1">
    <property type="nucleotide sequence ID" value="XM_003060625.1"/>
</dbReference>